<dbReference type="AlphaFoldDB" id="A0ABD6ERW3"/>
<evidence type="ECO:0000256" key="1">
    <source>
        <dbReference type="SAM" id="MobiDB-lite"/>
    </source>
</evidence>
<gene>
    <name evidence="2" type="ORF">AB6A40_006462</name>
</gene>
<organism evidence="2 3">
    <name type="scientific">Gnathostoma spinigerum</name>
    <dbReference type="NCBI Taxonomy" id="75299"/>
    <lineage>
        <taxon>Eukaryota</taxon>
        <taxon>Metazoa</taxon>
        <taxon>Ecdysozoa</taxon>
        <taxon>Nematoda</taxon>
        <taxon>Chromadorea</taxon>
        <taxon>Rhabditida</taxon>
        <taxon>Spirurina</taxon>
        <taxon>Gnathostomatomorpha</taxon>
        <taxon>Gnathostomatoidea</taxon>
        <taxon>Gnathostomatidae</taxon>
        <taxon>Gnathostoma</taxon>
    </lineage>
</organism>
<feature type="region of interest" description="Disordered" evidence="1">
    <location>
        <begin position="1"/>
        <end position="30"/>
    </location>
</feature>
<reference evidence="2 3" key="1">
    <citation type="submission" date="2024-08" db="EMBL/GenBank/DDBJ databases">
        <title>Gnathostoma spinigerum genome.</title>
        <authorList>
            <person name="Gonzalez-Bertolin B."/>
            <person name="Monzon S."/>
            <person name="Zaballos A."/>
            <person name="Jimenez P."/>
            <person name="Dekumyoy P."/>
            <person name="Varona S."/>
            <person name="Cuesta I."/>
            <person name="Sumanam S."/>
            <person name="Adisakwattana P."/>
            <person name="Gasser R.B."/>
            <person name="Hernandez-Gonzalez A."/>
            <person name="Young N.D."/>
            <person name="Perteguer M.J."/>
        </authorList>
    </citation>
    <scope>NUCLEOTIDE SEQUENCE [LARGE SCALE GENOMIC DNA]</scope>
    <source>
        <strain evidence="2">AL3</strain>
        <tissue evidence="2">Liver</tissue>
    </source>
</reference>
<dbReference type="EMBL" id="JBGFUD010004589">
    <property type="protein sequence ID" value="MFH4979753.1"/>
    <property type="molecule type" value="Genomic_DNA"/>
</dbReference>
<comment type="caution">
    <text evidence="2">The sequence shown here is derived from an EMBL/GenBank/DDBJ whole genome shotgun (WGS) entry which is preliminary data.</text>
</comment>
<name>A0ABD6ERW3_9BILA</name>
<keyword evidence="3" id="KW-1185">Reference proteome</keyword>
<dbReference type="Proteomes" id="UP001608902">
    <property type="component" value="Unassembled WGS sequence"/>
</dbReference>
<evidence type="ECO:0000313" key="2">
    <source>
        <dbReference type="EMBL" id="MFH4979753.1"/>
    </source>
</evidence>
<evidence type="ECO:0000313" key="3">
    <source>
        <dbReference type="Proteomes" id="UP001608902"/>
    </source>
</evidence>
<proteinExistence type="predicted"/>
<feature type="compositionally biased region" description="Basic and acidic residues" evidence="1">
    <location>
        <begin position="1"/>
        <end position="16"/>
    </location>
</feature>
<sequence>MSEARLDLERTNKGTEETEELANRSNSSLEKLEADMKNISVQYLQISEHAKNAIEAADKAIQQATLAEAANEKLKGDFSTARELLEKRQNGNAAPQARAEGLRKRATQLLHKTQRHRADILQLTADMDTSDLRLGEYNQSVSDLQDRIKTVTIQIQKRMEYYSSCDV</sequence>
<protein>
    <submittedName>
        <fullName evidence="2">Uncharacterized protein</fullName>
    </submittedName>
</protein>
<accession>A0ABD6ERW3</accession>